<dbReference type="InterPro" id="IPR036273">
    <property type="entry name" value="CRAL/TRIO_N_dom_sf"/>
</dbReference>
<evidence type="ECO:0000313" key="3">
    <source>
        <dbReference type="Proteomes" id="UP001642540"/>
    </source>
</evidence>
<organism evidence="2 3">
    <name type="scientific">Orchesella dallaii</name>
    <dbReference type="NCBI Taxonomy" id="48710"/>
    <lineage>
        <taxon>Eukaryota</taxon>
        <taxon>Metazoa</taxon>
        <taxon>Ecdysozoa</taxon>
        <taxon>Arthropoda</taxon>
        <taxon>Hexapoda</taxon>
        <taxon>Collembola</taxon>
        <taxon>Entomobryomorpha</taxon>
        <taxon>Entomobryoidea</taxon>
        <taxon>Orchesellidae</taxon>
        <taxon>Orchesellinae</taxon>
        <taxon>Orchesella</taxon>
    </lineage>
</organism>
<keyword evidence="3" id="KW-1185">Reference proteome</keyword>
<dbReference type="PANTHER" id="PTHR10174:SF208">
    <property type="entry name" value="CRAL-TRIO DOMAIN-CONTAINING PROTEIN DDB_G0278031"/>
    <property type="match status" value="1"/>
</dbReference>
<proteinExistence type="predicted"/>
<evidence type="ECO:0000259" key="1">
    <source>
        <dbReference type="Pfam" id="PF00650"/>
    </source>
</evidence>
<accession>A0ABP1R5K0</accession>
<dbReference type="EMBL" id="CAXLJM020000053">
    <property type="protein sequence ID" value="CAL8116919.1"/>
    <property type="molecule type" value="Genomic_DNA"/>
</dbReference>
<dbReference type="CDD" id="cd00170">
    <property type="entry name" value="SEC14"/>
    <property type="match status" value="1"/>
</dbReference>
<dbReference type="Proteomes" id="UP001642540">
    <property type="component" value="Unassembled WGS sequence"/>
</dbReference>
<dbReference type="SUPFAM" id="SSF46938">
    <property type="entry name" value="CRAL/TRIO N-terminal domain"/>
    <property type="match status" value="1"/>
</dbReference>
<dbReference type="Pfam" id="PF00650">
    <property type="entry name" value="CRAL_TRIO"/>
    <property type="match status" value="1"/>
</dbReference>
<protein>
    <recommendedName>
        <fullName evidence="1">CRAL-TRIO domain-containing protein</fullName>
    </recommendedName>
</protein>
<evidence type="ECO:0000313" key="2">
    <source>
        <dbReference type="EMBL" id="CAL8116919.1"/>
    </source>
</evidence>
<dbReference type="InterPro" id="IPR036865">
    <property type="entry name" value="CRAL-TRIO_dom_sf"/>
</dbReference>
<sequence>MGSIAKQDDIETREMEGLKEMRCLSDEYFSSGEGSKEVRDYLSQACDDDVTLLIYLKGRKYRPKHAWDTLKRNAEVRFETYPEVFPTSLPKNAMWLIENYAIGFLKARDSKGRRIAFFNGNLWDPEKCSMELITIIATYYAERILRDADGMENGIVFIQECSGMNMKHAKLYTISSMMRLINVFWVGD</sequence>
<dbReference type="PANTHER" id="PTHR10174">
    <property type="entry name" value="ALPHA-TOCOPHEROL TRANSFER PROTEIN-RELATED"/>
    <property type="match status" value="1"/>
</dbReference>
<comment type="caution">
    <text evidence="2">The sequence shown here is derived from an EMBL/GenBank/DDBJ whole genome shotgun (WGS) entry which is preliminary data.</text>
</comment>
<name>A0ABP1R5K0_9HEXA</name>
<feature type="domain" description="CRAL-TRIO" evidence="1">
    <location>
        <begin position="100"/>
        <end position="184"/>
    </location>
</feature>
<dbReference type="SUPFAM" id="SSF52087">
    <property type="entry name" value="CRAL/TRIO domain"/>
    <property type="match status" value="1"/>
</dbReference>
<reference evidence="2 3" key="1">
    <citation type="submission" date="2024-08" db="EMBL/GenBank/DDBJ databases">
        <authorList>
            <person name="Cucini C."/>
            <person name="Frati F."/>
        </authorList>
    </citation>
    <scope>NUCLEOTIDE SEQUENCE [LARGE SCALE GENOMIC DNA]</scope>
</reference>
<gene>
    <name evidence="2" type="ORF">ODALV1_LOCUS17447</name>
</gene>
<dbReference type="Gene3D" id="3.40.525.10">
    <property type="entry name" value="CRAL-TRIO lipid binding domain"/>
    <property type="match status" value="1"/>
</dbReference>
<dbReference type="InterPro" id="IPR001251">
    <property type="entry name" value="CRAL-TRIO_dom"/>
</dbReference>